<evidence type="ECO:0008006" key="3">
    <source>
        <dbReference type="Google" id="ProtNLM"/>
    </source>
</evidence>
<evidence type="ECO:0000313" key="1">
    <source>
        <dbReference type="EMBL" id="CAG9763125.1"/>
    </source>
</evidence>
<gene>
    <name evidence="1" type="ORF">CEUTPL_LOCUS3795</name>
</gene>
<dbReference type="InterPro" id="IPR023674">
    <property type="entry name" value="Ribosomal_uL1-like"/>
</dbReference>
<organism evidence="1 2">
    <name type="scientific">Ceutorhynchus assimilis</name>
    <name type="common">cabbage seed weevil</name>
    <dbReference type="NCBI Taxonomy" id="467358"/>
    <lineage>
        <taxon>Eukaryota</taxon>
        <taxon>Metazoa</taxon>
        <taxon>Ecdysozoa</taxon>
        <taxon>Arthropoda</taxon>
        <taxon>Hexapoda</taxon>
        <taxon>Insecta</taxon>
        <taxon>Pterygota</taxon>
        <taxon>Neoptera</taxon>
        <taxon>Endopterygota</taxon>
        <taxon>Coleoptera</taxon>
        <taxon>Polyphaga</taxon>
        <taxon>Cucujiformia</taxon>
        <taxon>Curculionidae</taxon>
        <taxon>Ceutorhynchinae</taxon>
        <taxon>Ceutorhynchus</taxon>
    </lineage>
</organism>
<keyword evidence="2" id="KW-1185">Reference proteome</keyword>
<sequence length="302" mass="34620">MQLDSVQINPDDVKAALKGVVKFASENPNLQKQLFSEEFPIFLQINSFKIPKARGAVKKVFRVPLKNSPLPPDADVCLIVPDVKGIPNKEHEKHVEHYEAILLNKNVTNIKKIMTFHEFRTEYDTFELKNRLVDLYDIFLVDGRISGKVVHKCGSIFYKKRKVPVAIKLHIPKLKDHLEQALKKAFFQISLKSDSNMVQVGYSKMKLKHLMDNVQSVVQFIKRKFPGGIENIRSLNVYAHRGSSIPIYFSLKNPNEIKVPKLINKKPKAYKAYKGELTTQYNAEVIVKPTGDVLVKRKKTKQ</sequence>
<evidence type="ECO:0000313" key="2">
    <source>
        <dbReference type="Proteomes" id="UP001152799"/>
    </source>
</evidence>
<dbReference type="SUPFAM" id="SSF56808">
    <property type="entry name" value="Ribosomal protein L1"/>
    <property type="match status" value="1"/>
</dbReference>
<proteinExistence type="predicted"/>
<protein>
    <recommendedName>
        <fullName evidence="3">Ribosomal protein L1</fullName>
    </recommendedName>
</protein>
<accession>A0A9N9MEC2</accession>
<dbReference type="EMBL" id="OU892289">
    <property type="protein sequence ID" value="CAG9763125.1"/>
    <property type="molecule type" value="Genomic_DNA"/>
</dbReference>
<dbReference type="OrthoDB" id="10251727at2759"/>
<reference evidence="1" key="1">
    <citation type="submission" date="2022-01" db="EMBL/GenBank/DDBJ databases">
        <authorList>
            <person name="King R."/>
        </authorList>
    </citation>
    <scope>NUCLEOTIDE SEQUENCE</scope>
</reference>
<dbReference type="InterPro" id="IPR028364">
    <property type="entry name" value="Ribosomal_uL1/biogenesis"/>
</dbReference>
<dbReference type="AlphaFoldDB" id="A0A9N9MEC2"/>
<name>A0A9N9MEC2_9CUCU</name>
<dbReference type="Pfam" id="PF00687">
    <property type="entry name" value="Ribosomal_L1"/>
    <property type="match status" value="1"/>
</dbReference>
<dbReference type="Proteomes" id="UP001152799">
    <property type="component" value="Chromosome 13"/>
</dbReference>